<organism evidence="1 2">
    <name type="scientific">Roseimicrobium gellanilyticum</name>
    <dbReference type="NCBI Taxonomy" id="748857"/>
    <lineage>
        <taxon>Bacteria</taxon>
        <taxon>Pseudomonadati</taxon>
        <taxon>Verrucomicrobiota</taxon>
        <taxon>Verrucomicrobiia</taxon>
        <taxon>Verrucomicrobiales</taxon>
        <taxon>Verrucomicrobiaceae</taxon>
        <taxon>Roseimicrobium</taxon>
    </lineage>
</organism>
<dbReference type="Proteomes" id="UP000253426">
    <property type="component" value="Unassembled WGS sequence"/>
</dbReference>
<name>A0A366H607_9BACT</name>
<evidence type="ECO:0000313" key="2">
    <source>
        <dbReference type="Proteomes" id="UP000253426"/>
    </source>
</evidence>
<accession>A0A366H607</accession>
<dbReference type="AlphaFoldDB" id="A0A366H607"/>
<sequence>MTGNAGWLLKTSRERLNGGSKILLQPEMKTGACSSRYGHQ</sequence>
<gene>
    <name evidence="1" type="ORF">DES53_11755</name>
</gene>
<evidence type="ECO:0000313" key="1">
    <source>
        <dbReference type="EMBL" id="RBP36344.1"/>
    </source>
</evidence>
<dbReference type="EMBL" id="QNRR01000017">
    <property type="protein sequence ID" value="RBP36344.1"/>
    <property type="molecule type" value="Genomic_DNA"/>
</dbReference>
<keyword evidence="2" id="KW-1185">Reference proteome</keyword>
<comment type="caution">
    <text evidence="1">The sequence shown here is derived from an EMBL/GenBank/DDBJ whole genome shotgun (WGS) entry which is preliminary data.</text>
</comment>
<proteinExistence type="predicted"/>
<reference evidence="1 2" key="1">
    <citation type="submission" date="2018-06" db="EMBL/GenBank/DDBJ databases">
        <title>Genomic Encyclopedia of Type Strains, Phase IV (KMG-IV): sequencing the most valuable type-strain genomes for metagenomic binning, comparative biology and taxonomic classification.</title>
        <authorList>
            <person name="Goeker M."/>
        </authorList>
    </citation>
    <scope>NUCLEOTIDE SEQUENCE [LARGE SCALE GENOMIC DNA]</scope>
    <source>
        <strain evidence="1 2">DSM 25532</strain>
    </source>
</reference>
<protein>
    <submittedName>
        <fullName evidence="1">Uncharacterized protein</fullName>
    </submittedName>
</protein>